<keyword evidence="3" id="KW-1029">Fimbrium biogenesis</keyword>
<evidence type="ECO:0000256" key="2">
    <source>
        <dbReference type="ARBA" id="ARBA00007399"/>
    </source>
</evidence>
<sequence>MTKATFFIPVILMTTLFSAENAVSAISLDRTRIVFDGNQKSISVTVTNKNQQLPYLAQAWMDDESGQKITSPFVVLPPVQRIEPDKTSQVRIDALPEVSALPQDRESLFYFNLREIPPKSSKPNVLQFALQSKIKFFYRPASIAISGTELMSNPWQNKIELIKNGNGFDIKNPTPYYVTIINAHKTKNYSVKKEFNAVMVPPFGNKNLGVSMDEVGMSPVLTYINDYGGRIDLQFECGQAICKAVPDKK</sequence>
<evidence type="ECO:0000256" key="3">
    <source>
        <dbReference type="ARBA" id="ARBA00022558"/>
    </source>
</evidence>
<dbReference type="Proteomes" id="UP001076655">
    <property type="component" value="Unassembled WGS sequence"/>
</dbReference>
<evidence type="ECO:0000259" key="10">
    <source>
        <dbReference type="Pfam" id="PF00345"/>
    </source>
</evidence>
<dbReference type="InterPro" id="IPR018046">
    <property type="entry name" value="Pili_assmbl_chaperone_CS"/>
</dbReference>
<evidence type="ECO:0000256" key="9">
    <source>
        <dbReference type="SAM" id="SignalP"/>
    </source>
</evidence>
<comment type="caution">
    <text evidence="13">The sequence shown here is derived from an EMBL/GenBank/DDBJ whole genome shotgun (WGS) entry which is preliminary data.</text>
</comment>
<dbReference type="InterPro" id="IPR013783">
    <property type="entry name" value="Ig-like_fold"/>
</dbReference>
<dbReference type="InterPro" id="IPR016148">
    <property type="entry name" value="Pili_assmbl_chaperone_C"/>
</dbReference>
<dbReference type="Pfam" id="PF02753">
    <property type="entry name" value="PapD_C"/>
    <property type="match status" value="1"/>
</dbReference>
<feature type="signal peptide" evidence="9">
    <location>
        <begin position="1"/>
        <end position="19"/>
    </location>
</feature>
<evidence type="ECO:0000313" key="14">
    <source>
        <dbReference type="Proteomes" id="UP001076655"/>
    </source>
</evidence>
<comment type="similarity">
    <text evidence="2 8">Belongs to the periplasmic pilus chaperone family.</text>
</comment>
<evidence type="ECO:0000259" key="11">
    <source>
        <dbReference type="Pfam" id="PF02753"/>
    </source>
</evidence>
<dbReference type="GO" id="GO:0030288">
    <property type="term" value="C:outer membrane-bounded periplasmic space"/>
    <property type="evidence" value="ECO:0007669"/>
    <property type="project" value="InterPro"/>
</dbReference>
<feature type="domain" description="Pili assembly chaperone C-terminal" evidence="11">
    <location>
        <begin position="170"/>
        <end position="231"/>
    </location>
</feature>
<dbReference type="PANTHER" id="PTHR30251:SF2">
    <property type="entry name" value="FIMBRIAL CHAPERONE YADV-RELATED"/>
    <property type="match status" value="1"/>
</dbReference>
<dbReference type="AlphaFoldDB" id="A0A9Q4CMG6"/>
<dbReference type="SUPFAM" id="SSF49584">
    <property type="entry name" value="Periplasmic chaperone C-domain"/>
    <property type="match status" value="1"/>
</dbReference>
<evidence type="ECO:0000256" key="8">
    <source>
        <dbReference type="RuleBase" id="RU003918"/>
    </source>
</evidence>
<dbReference type="InterPro" id="IPR050643">
    <property type="entry name" value="Periplasmic_pilus_chap"/>
</dbReference>
<organism evidence="13 14">
    <name type="scientific">Morganella morganii</name>
    <name type="common">Proteus morganii</name>
    <dbReference type="NCBI Taxonomy" id="582"/>
    <lineage>
        <taxon>Bacteria</taxon>
        <taxon>Pseudomonadati</taxon>
        <taxon>Pseudomonadota</taxon>
        <taxon>Gammaproteobacteria</taxon>
        <taxon>Enterobacterales</taxon>
        <taxon>Morganellaceae</taxon>
        <taxon>Morganella</taxon>
    </lineage>
</organism>
<dbReference type="PROSITE" id="PS00635">
    <property type="entry name" value="PILI_CHAPERONE"/>
    <property type="match status" value="1"/>
</dbReference>
<proteinExistence type="inferred from homology"/>
<evidence type="ECO:0000256" key="6">
    <source>
        <dbReference type="ARBA" id="ARBA00023186"/>
    </source>
</evidence>
<evidence type="ECO:0000313" key="12">
    <source>
        <dbReference type="EMBL" id="EMO9458552.1"/>
    </source>
</evidence>
<dbReference type="PRINTS" id="PR00969">
    <property type="entry name" value="CHAPERONPILI"/>
</dbReference>
<dbReference type="EMBL" id="ABKJEP030000105">
    <property type="protein sequence ID" value="EMO9458552.1"/>
    <property type="molecule type" value="Genomic_DNA"/>
</dbReference>
<dbReference type="PANTHER" id="PTHR30251">
    <property type="entry name" value="PILUS ASSEMBLY CHAPERONE"/>
    <property type="match status" value="1"/>
</dbReference>
<dbReference type="EMBL" id="JAPNMI010000003">
    <property type="protein sequence ID" value="MCY0789505.1"/>
    <property type="molecule type" value="Genomic_DNA"/>
</dbReference>
<keyword evidence="5" id="KW-0574">Periplasm</keyword>
<protein>
    <submittedName>
        <fullName evidence="13">Fimbria/pilus periplasmic chaperone</fullName>
    </submittedName>
</protein>
<evidence type="ECO:0000256" key="1">
    <source>
        <dbReference type="ARBA" id="ARBA00004418"/>
    </source>
</evidence>
<feature type="domain" description="Pili assembly chaperone N-terminal" evidence="10">
    <location>
        <begin position="26"/>
        <end position="143"/>
    </location>
</feature>
<feature type="chain" id="PRO_5040484583" evidence="9">
    <location>
        <begin position="20"/>
        <end position="249"/>
    </location>
</feature>
<dbReference type="InterPro" id="IPR008962">
    <property type="entry name" value="PapD-like_sf"/>
</dbReference>
<gene>
    <name evidence="13" type="ORF">N0392_07385</name>
    <name evidence="12" type="ORF">PN925_003977</name>
</gene>
<accession>A0A9Q4CMG6</accession>
<comment type="subcellular location">
    <subcellularLocation>
        <location evidence="1 8">Periplasm</location>
    </subcellularLocation>
</comment>
<dbReference type="RefSeq" id="WP_267785383.1">
    <property type="nucleotide sequence ID" value="NZ_CP148043.1"/>
</dbReference>
<dbReference type="InterPro" id="IPR001829">
    <property type="entry name" value="Pili_assmbl_chaperone_bac"/>
</dbReference>
<dbReference type="InterPro" id="IPR036316">
    <property type="entry name" value="Pili_assmbl_chap_C_dom_sf"/>
</dbReference>
<evidence type="ECO:0000313" key="13">
    <source>
        <dbReference type="EMBL" id="MCY0789505.1"/>
    </source>
</evidence>
<keyword evidence="7" id="KW-0393">Immunoglobulin domain</keyword>
<reference evidence="13" key="1">
    <citation type="submission" date="2022-08" db="EMBL/GenBank/DDBJ databases">
        <authorList>
            <person name="Dale J.L."/>
        </authorList>
    </citation>
    <scope>NUCLEOTIDE SEQUENCE</scope>
    <source>
        <strain evidence="13">2022EL-00758</strain>
    </source>
</reference>
<name>A0A9Q4CMG6_MORMO</name>
<keyword evidence="4 9" id="KW-0732">Signal</keyword>
<dbReference type="InterPro" id="IPR016147">
    <property type="entry name" value="Pili_assmbl_chaperone_N"/>
</dbReference>
<dbReference type="Gene3D" id="2.60.40.10">
    <property type="entry name" value="Immunoglobulins"/>
    <property type="match status" value="2"/>
</dbReference>
<evidence type="ECO:0000256" key="5">
    <source>
        <dbReference type="ARBA" id="ARBA00022764"/>
    </source>
</evidence>
<dbReference type="GO" id="GO:0071555">
    <property type="term" value="P:cell wall organization"/>
    <property type="evidence" value="ECO:0007669"/>
    <property type="project" value="InterPro"/>
</dbReference>
<evidence type="ECO:0000256" key="7">
    <source>
        <dbReference type="ARBA" id="ARBA00023319"/>
    </source>
</evidence>
<dbReference type="SUPFAM" id="SSF49354">
    <property type="entry name" value="PapD-like"/>
    <property type="match status" value="1"/>
</dbReference>
<dbReference type="FunFam" id="2.60.40.10:FF:000458">
    <property type="entry name" value="Molecular chaperone FimC"/>
    <property type="match status" value="1"/>
</dbReference>
<keyword evidence="6 8" id="KW-0143">Chaperone</keyword>
<evidence type="ECO:0000256" key="4">
    <source>
        <dbReference type="ARBA" id="ARBA00022729"/>
    </source>
</evidence>
<reference evidence="12" key="2">
    <citation type="submission" date="2024-02" db="EMBL/GenBank/DDBJ databases">
        <authorList>
            <consortium name="Clinical and Environmental Microbiology Branch: Whole genome sequencing antimicrobial resistance pathogens in the healthcare setting"/>
        </authorList>
    </citation>
    <scope>NUCLEOTIDE SEQUENCE</scope>
    <source>
        <strain evidence="12">2023KU-00017</strain>
    </source>
</reference>
<dbReference type="Pfam" id="PF00345">
    <property type="entry name" value="PapD_N"/>
    <property type="match status" value="1"/>
</dbReference>